<comment type="caution">
    <text evidence="1">The sequence shown here is derived from an EMBL/GenBank/DDBJ whole genome shotgun (WGS) entry which is preliminary data.</text>
</comment>
<evidence type="ECO:0000313" key="1">
    <source>
        <dbReference type="EMBL" id="GBP63265.1"/>
    </source>
</evidence>
<proteinExistence type="predicted"/>
<evidence type="ECO:0000313" key="2">
    <source>
        <dbReference type="Proteomes" id="UP000299102"/>
    </source>
</evidence>
<organism evidence="1 2">
    <name type="scientific">Eumeta variegata</name>
    <name type="common">Bagworm moth</name>
    <name type="synonym">Eumeta japonica</name>
    <dbReference type="NCBI Taxonomy" id="151549"/>
    <lineage>
        <taxon>Eukaryota</taxon>
        <taxon>Metazoa</taxon>
        <taxon>Ecdysozoa</taxon>
        <taxon>Arthropoda</taxon>
        <taxon>Hexapoda</taxon>
        <taxon>Insecta</taxon>
        <taxon>Pterygota</taxon>
        <taxon>Neoptera</taxon>
        <taxon>Endopterygota</taxon>
        <taxon>Lepidoptera</taxon>
        <taxon>Glossata</taxon>
        <taxon>Ditrysia</taxon>
        <taxon>Tineoidea</taxon>
        <taxon>Psychidae</taxon>
        <taxon>Oiketicinae</taxon>
        <taxon>Eumeta</taxon>
    </lineage>
</organism>
<reference evidence="1 2" key="1">
    <citation type="journal article" date="2019" name="Commun. Biol.">
        <title>The bagworm genome reveals a unique fibroin gene that provides high tensile strength.</title>
        <authorList>
            <person name="Kono N."/>
            <person name="Nakamura H."/>
            <person name="Ohtoshi R."/>
            <person name="Tomita M."/>
            <person name="Numata K."/>
            <person name="Arakawa K."/>
        </authorList>
    </citation>
    <scope>NUCLEOTIDE SEQUENCE [LARGE SCALE GENOMIC DNA]</scope>
</reference>
<sequence>MSITVGGDSRRGMLSSVAHQSGGVLEGAAYDVRRLLGRNSIPNGGEWAGRERRDLMGESRPSELLLSGGKRQKRPYACTLWECNTSCTDPLSCYSTYILLDRELNNESAPESGRWSYIDFHSCVRLWTSKGYVGLTGDERHSCDEWRDSFLDLFTSSELRLFLPSADCFAHGDVDVAAQHVGL</sequence>
<dbReference type="AlphaFoldDB" id="A0A4C1XM27"/>
<protein>
    <submittedName>
        <fullName evidence="1">Uncharacterized protein</fullName>
    </submittedName>
</protein>
<accession>A0A4C1XM27</accession>
<keyword evidence="2" id="KW-1185">Reference proteome</keyword>
<dbReference type="Proteomes" id="UP000299102">
    <property type="component" value="Unassembled WGS sequence"/>
</dbReference>
<name>A0A4C1XM27_EUMVA</name>
<gene>
    <name evidence="1" type="ORF">EVAR_89055_1</name>
</gene>
<dbReference type="EMBL" id="BGZK01000865">
    <property type="protein sequence ID" value="GBP63265.1"/>
    <property type="molecule type" value="Genomic_DNA"/>
</dbReference>